<evidence type="ECO:0000313" key="4">
    <source>
        <dbReference type="RefSeq" id="XP_046595352.1"/>
    </source>
</evidence>
<accession>A0ABM3G504</accession>
<dbReference type="InterPro" id="IPR007867">
    <property type="entry name" value="GMC_OxRtase_C"/>
</dbReference>
<dbReference type="GeneID" id="107220579"/>
<name>A0ABM3G504_NEOLC</name>
<evidence type="ECO:0000259" key="2">
    <source>
        <dbReference type="PROSITE" id="PS00624"/>
    </source>
</evidence>
<organism evidence="3 4">
    <name type="scientific">Neodiprion lecontei</name>
    <name type="common">Redheaded pine sawfly</name>
    <dbReference type="NCBI Taxonomy" id="441921"/>
    <lineage>
        <taxon>Eukaryota</taxon>
        <taxon>Metazoa</taxon>
        <taxon>Ecdysozoa</taxon>
        <taxon>Arthropoda</taxon>
        <taxon>Hexapoda</taxon>
        <taxon>Insecta</taxon>
        <taxon>Pterygota</taxon>
        <taxon>Neoptera</taxon>
        <taxon>Endopterygota</taxon>
        <taxon>Hymenoptera</taxon>
        <taxon>Tenthredinoidea</taxon>
        <taxon>Diprionidae</taxon>
        <taxon>Diprioninae</taxon>
        <taxon>Neodiprion</taxon>
    </lineage>
</organism>
<dbReference type="Pfam" id="PF00732">
    <property type="entry name" value="GMC_oxred_N"/>
    <property type="match status" value="1"/>
</dbReference>
<evidence type="ECO:0000313" key="3">
    <source>
        <dbReference type="Proteomes" id="UP000829291"/>
    </source>
</evidence>
<dbReference type="Gene3D" id="3.50.50.60">
    <property type="entry name" value="FAD/NAD(P)-binding domain"/>
    <property type="match status" value="1"/>
</dbReference>
<gene>
    <name evidence="4" type="primary">LOC107220579</name>
</gene>
<dbReference type="PANTHER" id="PTHR11552">
    <property type="entry name" value="GLUCOSE-METHANOL-CHOLINE GMC OXIDOREDUCTASE"/>
    <property type="match status" value="1"/>
</dbReference>
<dbReference type="Proteomes" id="UP000829291">
    <property type="component" value="Chromosome 5"/>
</dbReference>
<dbReference type="SUPFAM" id="SSF51905">
    <property type="entry name" value="FAD/NAD(P)-binding domain"/>
    <property type="match status" value="1"/>
</dbReference>
<protein>
    <submittedName>
        <fullName evidence="4">Glucose dehydrogenase [FAD, quinone]-like</fullName>
    </submittedName>
</protein>
<dbReference type="InterPro" id="IPR012132">
    <property type="entry name" value="GMC_OxRdtase"/>
</dbReference>
<comment type="similarity">
    <text evidence="1">Belongs to the GMC oxidoreductase family.</text>
</comment>
<feature type="domain" description="Glucose-methanol-choline oxidoreductase N-terminal" evidence="2">
    <location>
        <begin position="35"/>
        <end position="49"/>
    </location>
</feature>
<sequence length="310" mass="33373">MTREGCHKLVVLEYPPQDGKVSTINVSREVVVSAGALKTPFILKHSGIGPKEELENFDITVVKDLPGVGENFHYHPTFPVSFTLNDLDEYDDSWAVAVEYLTFRIGPLSSTGLTQVVGVLSNNDTTDEWPNVQLKPAGYQSGCAPGEIDALKSSGKRSVSISVGRQHPGSRGNITLRSSNVTDKPVFSGNFLGEQEDVDGLVSGVNLALKLAETEALKAWNLTLSTTTLSGCADYHYPSDEYWACAVKYDTAFGHHYCGTAKMGNSSDSMVVVDPQLRVSGISGLRVADASVMPQVTSNNIAAPVMMIEE</sequence>
<dbReference type="Pfam" id="PF05199">
    <property type="entry name" value="GMC_oxred_C"/>
    <property type="match status" value="1"/>
</dbReference>
<dbReference type="Gene3D" id="3.30.560.10">
    <property type="entry name" value="Glucose Oxidase, domain 3"/>
    <property type="match status" value="1"/>
</dbReference>
<dbReference type="RefSeq" id="XP_046595352.1">
    <property type="nucleotide sequence ID" value="XM_046739396.1"/>
</dbReference>
<proteinExistence type="inferred from homology"/>
<dbReference type="SUPFAM" id="SSF54373">
    <property type="entry name" value="FAD-linked reductases, C-terminal domain"/>
    <property type="match status" value="1"/>
</dbReference>
<dbReference type="PROSITE" id="PS00624">
    <property type="entry name" value="GMC_OXRED_2"/>
    <property type="match status" value="1"/>
</dbReference>
<dbReference type="PANTHER" id="PTHR11552:SF217">
    <property type="entry name" value="GLUCOSE DEHYDROGENASE [FAD, QUINONE]"/>
    <property type="match status" value="1"/>
</dbReference>
<dbReference type="InterPro" id="IPR036188">
    <property type="entry name" value="FAD/NAD-bd_sf"/>
</dbReference>
<keyword evidence="3" id="KW-1185">Reference proteome</keyword>
<reference evidence="4" key="1">
    <citation type="submission" date="2025-08" db="UniProtKB">
        <authorList>
            <consortium name="RefSeq"/>
        </authorList>
    </citation>
    <scope>IDENTIFICATION</scope>
    <source>
        <tissue evidence="4">Thorax and Abdomen</tissue>
    </source>
</reference>
<dbReference type="InterPro" id="IPR000172">
    <property type="entry name" value="GMC_OxRdtase_N"/>
</dbReference>
<evidence type="ECO:0000256" key="1">
    <source>
        <dbReference type="ARBA" id="ARBA00010790"/>
    </source>
</evidence>